<protein>
    <submittedName>
        <fullName evidence="5">Dehydrogenase/reductase SDR family member 1</fullName>
    </submittedName>
</protein>
<dbReference type="SUPFAM" id="SSF51735">
    <property type="entry name" value="NAD(P)-binding Rossmann-fold domains"/>
    <property type="match status" value="2"/>
</dbReference>
<evidence type="ECO:0000256" key="2">
    <source>
        <dbReference type="RuleBase" id="RU000363"/>
    </source>
</evidence>
<dbReference type="Pfam" id="PF00106">
    <property type="entry name" value="adh_short"/>
    <property type="match status" value="1"/>
</dbReference>
<accession>A0A183EAP8</accession>
<gene>
    <name evidence="3" type="ORF">GPUH_LOCUS18040</name>
</gene>
<dbReference type="Gene3D" id="3.40.50.720">
    <property type="entry name" value="NAD(P)-binding Rossmann-like Domain"/>
    <property type="match status" value="2"/>
</dbReference>
<sequence>MGIVSAAPKTTIWKKIASKGGKAVAVFCDHSNDKEVVELFERIAKDENNRLDVLVNNAYSGSAAVGRNEGKKFYECDLSFWDEINNVGLRNVYICSVLAARLMVPRQKGLIVNISSAAGIRYFFNVPYGVGKAAVDRLSADMAEELKNHRVTVVSLWPGTVKTEQTYEWLRSGKLSKLTKLPQAQLERMVANGESPEFVGRAIMCLAYDNGVFRKTGHILLTADLCDEYMFIDDDVGKAAVDRLSADMAEELKNHRVTVVSLWPGTVKTEQTYEWLRSGKLSKLTKLPQAQLERMVANGESPEFVGRAIMCLAYDNGVFRKTGHILLTADLCDEYMFIDDDGGSPDYRFFFFFEFRILAIELRK</sequence>
<proteinExistence type="inferred from homology"/>
<dbReference type="WBParaSite" id="GPUH_0001806401-mRNA-1">
    <property type="protein sequence ID" value="GPUH_0001806401-mRNA-1"/>
    <property type="gene ID" value="GPUH_0001806401"/>
</dbReference>
<dbReference type="OrthoDB" id="1933717at2759"/>
<organism evidence="5">
    <name type="scientific">Gongylonema pulchrum</name>
    <dbReference type="NCBI Taxonomy" id="637853"/>
    <lineage>
        <taxon>Eukaryota</taxon>
        <taxon>Metazoa</taxon>
        <taxon>Ecdysozoa</taxon>
        <taxon>Nematoda</taxon>
        <taxon>Chromadorea</taxon>
        <taxon>Rhabditida</taxon>
        <taxon>Spirurina</taxon>
        <taxon>Spiruromorpha</taxon>
        <taxon>Spiruroidea</taxon>
        <taxon>Gongylonematidae</taxon>
        <taxon>Gongylonema</taxon>
    </lineage>
</organism>
<dbReference type="Proteomes" id="UP000271098">
    <property type="component" value="Unassembled WGS sequence"/>
</dbReference>
<evidence type="ECO:0000313" key="5">
    <source>
        <dbReference type="WBParaSite" id="GPUH_0001806401-mRNA-1"/>
    </source>
</evidence>
<comment type="similarity">
    <text evidence="2">Belongs to the short-chain dehydrogenases/reductases (SDR) family.</text>
</comment>
<reference evidence="5" key="1">
    <citation type="submission" date="2016-06" db="UniProtKB">
        <authorList>
            <consortium name="WormBaseParasite"/>
        </authorList>
    </citation>
    <scope>IDENTIFICATION</scope>
</reference>
<dbReference type="PROSITE" id="PS00061">
    <property type="entry name" value="ADH_SHORT"/>
    <property type="match status" value="1"/>
</dbReference>
<dbReference type="AlphaFoldDB" id="A0A183EAP8"/>
<dbReference type="EMBL" id="UYRT01086105">
    <property type="protein sequence ID" value="VDN30939.1"/>
    <property type="molecule type" value="Genomic_DNA"/>
</dbReference>
<keyword evidence="1" id="KW-0560">Oxidoreductase</keyword>
<reference evidence="3 4" key="2">
    <citation type="submission" date="2018-11" db="EMBL/GenBank/DDBJ databases">
        <authorList>
            <consortium name="Pathogen Informatics"/>
        </authorList>
    </citation>
    <scope>NUCLEOTIDE SEQUENCE [LARGE SCALE GENOMIC DNA]</scope>
</reference>
<name>A0A183EAP8_9BILA</name>
<keyword evidence="4" id="KW-1185">Reference proteome</keyword>
<evidence type="ECO:0000313" key="3">
    <source>
        <dbReference type="EMBL" id="VDN30939.1"/>
    </source>
</evidence>
<dbReference type="InterPro" id="IPR036291">
    <property type="entry name" value="NAD(P)-bd_dom_sf"/>
</dbReference>
<dbReference type="InterPro" id="IPR020904">
    <property type="entry name" value="Sc_DH/Rdtase_CS"/>
</dbReference>
<evidence type="ECO:0000256" key="1">
    <source>
        <dbReference type="ARBA" id="ARBA00023002"/>
    </source>
</evidence>
<evidence type="ECO:0000313" key="4">
    <source>
        <dbReference type="Proteomes" id="UP000271098"/>
    </source>
</evidence>
<dbReference type="GO" id="GO:0016491">
    <property type="term" value="F:oxidoreductase activity"/>
    <property type="evidence" value="ECO:0007669"/>
    <property type="project" value="UniProtKB-KW"/>
</dbReference>
<dbReference type="PRINTS" id="PR00081">
    <property type="entry name" value="GDHRDH"/>
</dbReference>
<dbReference type="PANTHER" id="PTHR44147:SF2">
    <property type="entry name" value="DEHYDROGENASE_REDUCTASE SDR FAMILY MEMBER 1"/>
    <property type="match status" value="1"/>
</dbReference>
<dbReference type="PANTHER" id="PTHR44147">
    <property type="entry name" value="DEHYDROGENASE/REDUCTASE SDR FAMILY MEMBER 1"/>
    <property type="match status" value="1"/>
</dbReference>
<dbReference type="InterPro" id="IPR002347">
    <property type="entry name" value="SDR_fam"/>
</dbReference>
<dbReference type="PRINTS" id="PR00080">
    <property type="entry name" value="SDRFAMILY"/>
</dbReference>